<dbReference type="Pfam" id="PF19571">
    <property type="entry name" value="ACT_8"/>
    <property type="match status" value="1"/>
</dbReference>
<reference evidence="2 3" key="1">
    <citation type="submission" date="2022-03" db="EMBL/GenBank/DDBJ databases">
        <title>Novel taxa within the pig intestine.</title>
        <authorList>
            <person name="Wylensek D."/>
            <person name="Bishof K."/>
            <person name="Afrizal A."/>
            <person name="Clavel T."/>
        </authorList>
    </citation>
    <scope>NUCLEOTIDE SEQUENCE [LARGE SCALE GENOMIC DNA]</scope>
    <source>
        <strain evidence="2 3">CLA-KB-P66</strain>
    </source>
</reference>
<proteinExistence type="predicted"/>
<evidence type="ECO:0000313" key="2">
    <source>
        <dbReference type="EMBL" id="MDX8416226.1"/>
    </source>
</evidence>
<evidence type="ECO:0000259" key="1">
    <source>
        <dbReference type="Pfam" id="PF19571"/>
    </source>
</evidence>
<evidence type="ECO:0000313" key="3">
    <source>
        <dbReference type="Proteomes" id="UP001275932"/>
    </source>
</evidence>
<dbReference type="RefSeq" id="WP_370397679.1">
    <property type="nucleotide sequence ID" value="NZ_JALBUT010000011.1"/>
</dbReference>
<keyword evidence="3" id="KW-1185">Reference proteome</keyword>
<gene>
    <name evidence="2" type="ORF">MOX91_08600</name>
</gene>
<dbReference type="SUPFAM" id="SSF55021">
    <property type="entry name" value="ACT-like"/>
    <property type="match status" value="2"/>
</dbReference>
<name>A0ABU4WI33_9BACT</name>
<dbReference type="InterPro" id="IPR045739">
    <property type="entry name" value="ACT_dom_pair"/>
</dbReference>
<dbReference type="EMBL" id="JALBUT010000011">
    <property type="protein sequence ID" value="MDX8416226.1"/>
    <property type="molecule type" value="Genomic_DNA"/>
</dbReference>
<protein>
    <recommendedName>
        <fullName evidence="1">ACT domain-containing protein</fullName>
    </recommendedName>
</protein>
<dbReference type="InterPro" id="IPR045865">
    <property type="entry name" value="ACT-like_dom_sf"/>
</dbReference>
<dbReference type="Gene3D" id="3.30.2130.10">
    <property type="entry name" value="VC0802-like"/>
    <property type="match status" value="1"/>
</dbReference>
<accession>A0ABU4WI33</accession>
<comment type="caution">
    <text evidence="2">The sequence shown here is derived from an EMBL/GenBank/DDBJ whole genome shotgun (WGS) entry which is preliminary data.</text>
</comment>
<dbReference type="PANTHER" id="PTHR40099:SF1">
    <property type="entry name" value="ACETOLACTATE SYNTHASE, SMALL SUBUNIT"/>
    <property type="match status" value="1"/>
</dbReference>
<dbReference type="CDD" id="cd04882">
    <property type="entry name" value="ACT_Bt0572_2"/>
    <property type="match status" value="1"/>
</dbReference>
<dbReference type="PANTHER" id="PTHR40099">
    <property type="entry name" value="ACETOLACTATE SYNTHASE, SMALL SUBUNIT"/>
    <property type="match status" value="1"/>
</dbReference>
<organism evidence="2 3">
    <name type="scientific">Intestinicryptomonas porci</name>
    <dbReference type="NCBI Taxonomy" id="2926320"/>
    <lineage>
        <taxon>Bacteria</taxon>
        <taxon>Pseudomonadati</taxon>
        <taxon>Verrucomicrobiota</taxon>
        <taxon>Opitutia</taxon>
        <taxon>Opitutales</taxon>
        <taxon>Intestinicryptomonaceae</taxon>
        <taxon>Intestinicryptomonas</taxon>
    </lineage>
</organism>
<dbReference type="Proteomes" id="UP001275932">
    <property type="component" value="Unassembled WGS sequence"/>
</dbReference>
<sequence length="126" mass="13792">MTQLSVFLSNSLGRLESMTKLLADASVNINTITILESGDYGIVRMIVDKPKDACKVLQDGGFSCKLVDVLAVEVGDKPGALYELLKKTKDAGVNLEYMYAMTKPLSQKPLMLMSFKDIDAAEKILD</sequence>
<feature type="domain" description="ACT" evidence="1">
    <location>
        <begin position="2"/>
        <end position="110"/>
    </location>
</feature>